<dbReference type="Pfam" id="PF05437">
    <property type="entry name" value="AzlD"/>
    <property type="match status" value="1"/>
</dbReference>
<feature type="transmembrane region" description="Helical" evidence="1">
    <location>
        <begin position="36"/>
        <end position="54"/>
    </location>
</feature>
<feature type="transmembrane region" description="Helical" evidence="1">
    <location>
        <begin position="74"/>
        <end position="100"/>
    </location>
</feature>
<dbReference type="InterPro" id="IPR008407">
    <property type="entry name" value="Brnchd-chn_aa_trnsp_AzlD"/>
</dbReference>
<dbReference type="Proteomes" id="UP000032068">
    <property type="component" value="Unassembled WGS sequence"/>
</dbReference>
<dbReference type="RefSeq" id="WP_042552134.1">
    <property type="nucleotide sequence ID" value="NZ_JXQW01000004.1"/>
</dbReference>
<organism evidence="2 3">
    <name type="scientific">Pseudomonas fulva</name>
    <dbReference type="NCBI Taxonomy" id="47880"/>
    <lineage>
        <taxon>Bacteria</taxon>
        <taxon>Pseudomonadati</taxon>
        <taxon>Pseudomonadota</taxon>
        <taxon>Gammaproteobacteria</taxon>
        <taxon>Pseudomonadales</taxon>
        <taxon>Pseudomonadaceae</taxon>
        <taxon>Pseudomonas</taxon>
    </lineage>
</organism>
<evidence type="ECO:0000313" key="2">
    <source>
        <dbReference type="EMBL" id="KIQ05999.1"/>
    </source>
</evidence>
<comment type="caution">
    <text evidence="2">The sequence shown here is derived from an EMBL/GenBank/DDBJ whole genome shotgun (WGS) entry which is preliminary data.</text>
</comment>
<name>A0A0D0L7V2_9PSED</name>
<evidence type="ECO:0000256" key="1">
    <source>
        <dbReference type="SAM" id="Phobius"/>
    </source>
</evidence>
<evidence type="ECO:0000313" key="3">
    <source>
        <dbReference type="Proteomes" id="UP000032068"/>
    </source>
</evidence>
<proteinExistence type="predicted"/>
<feature type="transmembrane region" description="Helical" evidence="1">
    <location>
        <begin position="6"/>
        <end position="24"/>
    </location>
</feature>
<accession>A0A0D0L7V2</accession>
<protein>
    <submittedName>
        <fullName evidence="2">Branched-chain amino acid transport</fullName>
    </submittedName>
</protein>
<gene>
    <name evidence="2" type="ORF">RU08_02055</name>
</gene>
<keyword evidence="1" id="KW-1133">Transmembrane helix</keyword>
<keyword evidence="1" id="KW-0472">Membrane</keyword>
<keyword evidence="1" id="KW-0812">Transmembrane</keyword>
<dbReference type="OrthoDB" id="8942869at2"/>
<reference evidence="2 3" key="1">
    <citation type="submission" date="2014-12" db="EMBL/GenBank/DDBJ databases">
        <title>16Stimator: statistical estimation of ribosomal gene copy numbers from draft genome assemblies.</title>
        <authorList>
            <person name="Perisin M.A."/>
            <person name="Vetter M."/>
            <person name="Gilbert J.A."/>
            <person name="Bergelson J."/>
        </authorList>
    </citation>
    <scope>NUCLEOTIDE SEQUENCE [LARGE SCALE GENOMIC DNA]</scope>
    <source>
        <strain evidence="2 3">MEJ086</strain>
    </source>
</reference>
<dbReference type="AlphaFoldDB" id="A0A0D0L7V2"/>
<sequence>MENWILIFGMLAITFATRYSLFAFPDLRFPQAVRQALHYVPTAVLTAIVVPAMLLPDGRNWALSWDNTYLLAGLATIMIAVLTRHLLATIGGGLVIFFLLRWAMGQLPI</sequence>
<dbReference type="EMBL" id="JXQW01000004">
    <property type="protein sequence ID" value="KIQ05999.1"/>
    <property type="molecule type" value="Genomic_DNA"/>
</dbReference>